<protein>
    <submittedName>
        <fullName evidence="2 3">2-octaprenyl-6-methoxy-1,4-benzoquinone methylase / demethylmenaquinone methyltransferase</fullName>
    </submittedName>
</protein>
<name>A0A084VB34_ANOSI</name>
<proteinExistence type="predicted"/>
<feature type="region of interest" description="Disordered" evidence="1">
    <location>
        <begin position="1"/>
        <end position="20"/>
    </location>
</feature>
<keyword evidence="2" id="KW-0808">Transferase</keyword>
<dbReference type="EnsemblMetazoa" id="ASIC001142-RA">
    <property type="protein sequence ID" value="ASIC001142-PA"/>
    <property type="gene ID" value="ASIC001142"/>
</dbReference>
<evidence type="ECO:0000313" key="3">
    <source>
        <dbReference type="EnsemblMetazoa" id="ASIC001142-PA"/>
    </source>
</evidence>
<organism evidence="2">
    <name type="scientific">Anopheles sinensis</name>
    <name type="common">Mosquito</name>
    <dbReference type="NCBI Taxonomy" id="74873"/>
    <lineage>
        <taxon>Eukaryota</taxon>
        <taxon>Metazoa</taxon>
        <taxon>Ecdysozoa</taxon>
        <taxon>Arthropoda</taxon>
        <taxon>Hexapoda</taxon>
        <taxon>Insecta</taxon>
        <taxon>Pterygota</taxon>
        <taxon>Neoptera</taxon>
        <taxon>Endopterygota</taxon>
        <taxon>Diptera</taxon>
        <taxon>Nematocera</taxon>
        <taxon>Culicoidea</taxon>
        <taxon>Culicidae</taxon>
        <taxon>Anophelinae</taxon>
        <taxon>Anopheles</taxon>
    </lineage>
</organism>
<keyword evidence="4" id="KW-1185">Reference proteome</keyword>
<evidence type="ECO:0000313" key="2">
    <source>
        <dbReference type="EMBL" id="KFB35178.1"/>
    </source>
</evidence>
<dbReference type="EMBL" id="KE524266">
    <property type="protein sequence ID" value="KFB35178.1"/>
    <property type="molecule type" value="Genomic_DNA"/>
</dbReference>
<reference evidence="3" key="2">
    <citation type="submission" date="2020-05" db="UniProtKB">
        <authorList>
            <consortium name="EnsemblMetazoa"/>
        </authorList>
    </citation>
    <scope>IDENTIFICATION</scope>
</reference>
<sequence length="97" mass="10300">MSHRRPPTKGVGTPSHAGEASLTMINPARVECSSAATARPPAAVTLCHSVIIVGYDKYVNESNLLVAGSAEGAASLLWKEADIHDRASLVKLFRNLF</sequence>
<dbReference type="GO" id="GO:0032259">
    <property type="term" value="P:methylation"/>
    <property type="evidence" value="ECO:0007669"/>
    <property type="project" value="UniProtKB-KW"/>
</dbReference>
<evidence type="ECO:0000256" key="1">
    <source>
        <dbReference type="SAM" id="MobiDB-lite"/>
    </source>
</evidence>
<gene>
    <name evidence="2" type="ORF">ZHAS_00001142</name>
</gene>
<dbReference type="EMBL" id="ATLV01005134">
    <property type="status" value="NOT_ANNOTATED_CDS"/>
    <property type="molecule type" value="Genomic_DNA"/>
</dbReference>
<dbReference type="VEuPathDB" id="VectorBase:ASIC001142"/>
<reference evidence="2 4" key="1">
    <citation type="journal article" date="2014" name="BMC Genomics">
        <title>Genome sequence of Anopheles sinensis provides insight into genetics basis of mosquito competence for malaria parasites.</title>
        <authorList>
            <person name="Zhou D."/>
            <person name="Zhang D."/>
            <person name="Ding G."/>
            <person name="Shi L."/>
            <person name="Hou Q."/>
            <person name="Ye Y."/>
            <person name="Xu Y."/>
            <person name="Zhou H."/>
            <person name="Xiong C."/>
            <person name="Li S."/>
            <person name="Yu J."/>
            <person name="Hong S."/>
            <person name="Yu X."/>
            <person name="Zou P."/>
            <person name="Chen C."/>
            <person name="Chang X."/>
            <person name="Wang W."/>
            <person name="Lv Y."/>
            <person name="Sun Y."/>
            <person name="Ma L."/>
            <person name="Shen B."/>
            <person name="Zhu C."/>
        </authorList>
    </citation>
    <scope>NUCLEOTIDE SEQUENCE [LARGE SCALE GENOMIC DNA]</scope>
</reference>
<keyword evidence="2" id="KW-0489">Methyltransferase</keyword>
<dbReference type="Proteomes" id="UP000030765">
    <property type="component" value="Unassembled WGS sequence"/>
</dbReference>
<dbReference type="AlphaFoldDB" id="A0A084VB34"/>
<evidence type="ECO:0000313" key="4">
    <source>
        <dbReference type="Proteomes" id="UP000030765"/>
    </source>
</evidence>
<dbReference type="GO" id="GO:0008168">
    <property type="term" value="F:methyltransferase activity"/>
    <property type="evidence" value="ECO:0007669"/>
    <property type="project" value="UniProtKB-KW"/>
</dbReference>
<accession>A0A084VB34</accession>